<keyword evidence="2" id="KW-1185">Reference proteome</keyword>
<organism evidence="1 2">
    <name type="scientific">Caballeronia hypogeia</name>
    <dbReference type="NCBI Taxonomy" id="1777140"/>
    <lineage>
        <taxon>Bacteria</taxon>
        <taxon>Pseudomonadati</taxon>
        <taxon>Pseudomonadota</taxon>
        <taxon>Betaproteobacteria</taxon>
        <taxon>Burkholderiales</taxon>
        <taxon>Burkholderiaceae</taxon>
        <taxon>Caballeronia</taxon>
    </lineage>
</organism>
<dbReference type="AlphaFoldDB" id="A0A158CBE5"/>
<reference evidence="1" key="1">
    <citation type="submission" date="2016-01" db="EMBL/GenBank/DDBJ databases">
        <authorList>
            <person name="Peeters C."/>
        </authorList>
    </citation>
    <scope>NUCLEOTIDE SEQUENCE</scope>
    <source>
        <strain evidence="1">LMG 29322</strain>
    </source>
</reference>
<gene>
    <name evidence="1" type="ORF">AWB79_05068</name>
</gene>
<dbReference type="Proteomes" id="UP000054851">
    <property type="component" value="Unassembled WGS sequence"/>
</dbReference>
<proteinExistence type="predicted"/>
<dbReference type="OrthoDB" id="9134325at2"/>
<accession>A0A158CBE5</accession>
<evidence type="ECO:0000313" key="1">
    <source>
        <dbReference type="EMBL" id="SAK79629.1"/>
    </source>
</evidence>
<evidence type="ECO:0000313" key="2">
    <source>
        <dbReference type="Proteomes" id="UP000054851"/>
    </source>
</evidence>
<name>A0A158CBE5_9BURK</name>
<sequence length="61" mass="6632">MEHDIDETVTLRIYRAPSGQWAGRIFAGEEEIGAVAGCESPAAVEQAARETGVFPNHVEVY</sequence>
<evidence type="ECO:0008006" key="3">
    <source>
        <dbReference type="Google" id="ProtNLM"/>
    </source>
</evidence>
<comment type="caution">
    <text evidence="1">The sequence shown here is derived from an EMBL/GenBank/DDBJ whole genome shotgun (WGS) entry which is preliminary data.</text>
</comment>
<dbReference type="EMBL" id="FCOA02000020">
    <property type="protein sequence ID" value="SAK79629.1"/>
    <property type="molecule type" value="Genomic_DNA"/>
</dbReference>
<dbReference type="RefSeq" id="WP_061170158.1">
    <property type="nucleotide sequence ID" value="NZ_FCOA02000020.1"/>
</dbReference>
<protein>
    <recommendedName>
        <fullName evidence="3">DUF2188 domain-containing protein</fullName>
    </recommendedName>
</protein>